<evidence type="ECO:0000313" key="3">
    <source>
        <dbReference type="Proteomes" id="UP001440599"/>
    </source>
</evidence>
<proteinExistence type="predicted"/>
<reference evidence="2 3" key="1">
    <citation type="submission" date="2024-03" db="EMBL/GenBank/DDBJ databases">
        <title>Human intestinal bacterial collection.</title>
        <authorList>
            <person name="Pauvert C."/>
            <person name="Hitch T.C.A."/>
            <person name="Clavel T."/>
        </authorList>
    </citation>
    <scope>NUCLEOTIDE SEQUENCE [LARGE SCALE GENOMIC DNA]</scope>
    <source>
        <strain evidence="2 3">CLA-AP-H34</strain>
    </source>
</reference>
<evidence type="ECO:0000313" key="2">
    <source>
        <dbReference type="EMBL" id="MEQ2455128.1"/>
    </source>
</evidence>
<feature type="region of interest" description="Disordered" evidence="1">
    <location>
        <begin position="109"/>
        <end position="129"/>
    </location>
</feature>
<protein>
    <submittedName>
        <fullName evidence="2">Spore cortex-lytic protein</fullName>
    </submittedName>
</protein>
<comment type="caution">
    <text evidence="2">The sequence shown here is derived from an EMBL/GenBank/DDBJ whole genome shotgun (WGS) entry which is preliminary data.</text>
</comment>
<organism evidence="2 3">
    <name type="scientific">Flavonifractor hominis</name>
    <dbReference type="NCBI Taxonomy" id="3133178"/>
    <lineage>
        <taxon>Bacteria</taxon>
        <taxon>Bacillati</taxon>
        <taxon>Bacillota</taxon>
        <taxon>Clostridia</taxon>
        <taxon>Eubacteriales</taxon>
        <taxon>Oscillospiraceae</taxon>
        <taxon>Flavonifractor</taxon>
    </lineage>
</organism>
<dbReference type="EMBL" id="JBBMFT010000001">
    <property type="protein sequence ID" value="MEQ2455128.1"/>
    <property type="molecule type" value="Genomic_DNA"/>
</dbReference>
<feature type="region of interest" description="Disordered" evidence="1">
    <location>
        <begin position="44"/>
        <end position="71"/>
    </location>
</feature>
<evidence type="ECO:0000256" key="1">
    <source>
        <dbReference type="SAM" id="MobiDB-lite"/>
    </source>
</evidence>
<dbReference type="RefSeq" id="WP_349138807.1">
    <property type="nucleotide sequence ID" value="NZ_JBBMFT010000001.1"/>
</dbReference>
<accession>A0ABV1EKL1</accession>
<dbReference type="Proteomes" id="UP001440599">
    <property type="component" value="Unassembled WGS sequence"/>
</dbReference>
<name>A0ABV1EKL1_9FIRM</name>
<sequence>MASIGTIVTRVYTSRAQVPIQGATVAITQKAADGRSTLLAIRISDENGRTSPVRVRTPDPSDSESPGNPVGFTSCDIWTEAPGYETSLIENVQVFPNTETLQELELIPLPEQADPNTTMDRVDVPPQDL</sequence>
<gene>
    <name evidence="2" type="ORF">WMO45_01215</name>
</gene>
<keyword evidence="3" id="KW-1185">Reference proteome</keyword>